<reference evidence="2 3" key="1">
    <citation type="journal article" date="2016" name="Mol. Biol. Evol.">
        <title>Comparative Genomics of Early-Diverging Mushroom-Forming Fungi Provides Insights into the Origins of Lignocellulose Decay Capabilities.</title>
        <authorList>
            <person name="Nagy L.G."/>
            <person name="Riley R."/>
            <person name="Tritt A."/>
            <person name="Adam C."/>
            <person name="Daum C."/>
            <person name="Floudas D."/>
            <person name="Sun H."/>
            <person name="Yadav J.S."/>
            <person name="Pangilinan J."/>
            <person name="Larsson K.H."/>
            <person name="Matsuura K."/>
            <person name="Barry K."/>
            <person name="Labutti K."/>
            <person name="Kuo R."/>
            <person name="Ohm R.A."/>
            <person name="Bhattacharya S.S."/>
            <person name="Shirouzu T."/>
            <person name="Yoshinaga Y."/>
            <person name="Martin F.M."/>
            <person name="Grigoriev I.V."/>
            <person name="Hibbett D.S."/>
        </authorList>
    </citation>
    <scope>NUCLEOTIDE SEQUENCE [LARGE SCALE GENOMIC DNA]</scope>
    <source>
        <strain evidence="2 3">HHB12029</strain>
    </source>
</reference>
<accession>A0A165P7I0</accession>
<dbReference type="EMBL" id="KV425891">
    <property type="protein sequence ID" value="KZW01756.1"/>
    <property type="molecule type" value="Genomic_DNA"/>
</dbReference>
<gene>
    <name evidence="2" type="ORF">EXIGLDRAFT_690990</name>
</gene>
<dbReference type="Gene3D" id="1.20.1280.50">
    <property type="match status" value="1"/>
</dbReference>
<evidence type="ECO:0000256" key="1">
    <source>
        <dbReference type="SAM" id="MobiDB-lite"/>
    </source>
</evidence>
<name>A0A165P7I0_EXIGL</name>
<evidence type="ECO:0000313" key="2">
    <source>
        <dbReference type="EMBL" id="KZW01756.1"/>
    </source>
</evidence>
<dbReference type="Proteomes" id="UP000077266">
    <property type="component" value="Unassembled WGS sequence"/>
</dbReference>
<dbReference type="InterPro" id="IPR032675">
    <property type="entry name" value="LRR_dom_sf"/>
</dbReference>
<proteinExistence type="predicted"/>
<dbReference type="InParanoid" id="A0A165P7I0"/>
<feature type="region of interest" description="Disordered" evidence="1">
    <location>
        <begin position="532"/>
        <end position="558"/>
    </location>
</feature>
<organism evidence="2 3">
    <name type="scientific">Exidia glandulosa HHB12029</name>
    <dbReference type="NCBI Taxonomy" id="1314781"/>
    <lineage>
        <taxon>Eukaryota</taxon>
        <taxon>Fungi</taxon>
        <taxon>Dikarya</taxon>
        <taxon>Basidiomycota</taxon>
        <taxon>Agaricomycotina</taxon>
        <taxon>Agaricomycetes</taxon>
        <taxon>Auriculariales</taxon>
        <taxon>Exidiaceae</taxon>
        <taxon>Exidia</taxon>
    </lineage>
</organism>
<sequence length="572" mass="64183">MESEADGSAPSTSHSVLLAELALANTDAERSLEHAQSVDGQYEAAQERHRDAETVVEEATRTLKLTRDGLDSTQLALDRIRERQEAARIMTSSAEARIAFAQERLQLYTRQPDVLSPASSLPGDIVTEIFDCISVNRSGNAIRLSHINRRWRNLALSTPSLWTNLNSLYEPDAAHVFAARAAQLPLNVSIMYGPELPSYHRSFDKFSAFVAVAANYAHRWSRIHLGTCSRYMFKIAFTRITDALVASGATLPLSVASVSLRIYRGSWSSRDSETLGFESTWPFQAREALFSGLSCVPAACLVPSLVRLEIRDAQELFDMALISKAPRLETLVVDIRTEATWDSEAETVHTMPCLRRLRTDGLFPHSLLYLLLHIRMPALRHVDLTLTGTCADVLTVIRAFMRGMPIEFFRIRRTMDRDDFLTRSSLLPRIETFVAEITPSLPMLTRLNLENVQLDDGALKELTDAMPRLETLLLCGEEHVTVDGLRDIVVERLQSTATAIKCLHIVCSPQFNDFRDWNDIVELVPHVTWLNDDEEEEHADQEDAEASDAESETDSEIDAVLDDEEIAFIAKK</sequence>
<dbReference type="SUPFAM" id="SSF81383">
    <property type="entry name" value="F-box domain"/>
    <property type="match status" value="1"/>
</dbReference>
<dbReference type="SUPFAM" id="SSF52047">
    <property type="entry name" value="RNI-like"/>
    <property type="match status" value="1"/>
</dbReference>
<keyword evidence="3" id="KW-1185">Reference proteome</keyword>
<protein>
    <submittedName>
        <fullName evidence="2">Uncharacterized protein</fullName>
    </submittedName>
</protein>
<dbReference type="InterPro" id="IPR036047">
    <property type="entry name" value="F-box-like_dom_sf"/>
</dbReference>
<evidence type="ECO:0000313" key="3">
    <source>
        <dbReference type="Proteomes" id="UP000077266"/>
    </source>
</evidence>
<dbReference type="OrthoDB" id="3357519at2759"/>
<dbReference type="Gene3D" id="3.80.10.10">
    <property type="entry name" value="Ribonuclease Inhibitor"/>
    <property type="match status" value="1"/>
</dbReference>
<dbReference type="AlphaFoldDB" id="A0A165P7I0"/>